<dbReference type="SUPFAM" id="SSF50891">
    <property type="entry name" value="Cyclophilin-like"/>
    <property type="match status" value="1"/>
</dbReference>
<gene>
    <name evidence="5" type="ORF">QEH59_05325</name>
</gene>
<evidence type="ECO:0000256" key="1">
    <source>
        <dbReference type="ARBA" id="ARBA00022741"/>
    </source>
</evidence>
<organism evidence="5 6">
    <name type="scientific">Thalassobacterium sedimentorum</name>
    <dbReference type="NCBI Taxonomy" id="3041258"/>
    <lineage>
        <taxon>Bacteria</taxon>
        <taxon>Pseudomonadati</taxon>
        <taxon>Verrucomicrobiota</taxon>
        <taxon>Opitutia</taxon>
        <taxon>Puniceicoccales</taxon>
        <taxon>Coraliomargaritaceae</taxon>
        <taxon>Thalassobacterium</taxon>
    </lineage>
</organism>
<dbReference type="PANTHER" id="PTHR34698">
    <property type="entry name" value="5-OXOPROLINASE SUBUNIT B"/>
    <property type="match status" value="1"/>
</dbReference>
<keyword evidence="1" id="KW-0547">Nucleotide-binding</keyword>
<evidence type="ECO:0000313" key="5">
    <source>
        <dbReference type="EMBL" id="MDQ8193833.1"/>
    </source>
</evidence>
<dbReference type="InterPro" id="IPR010016">
    <property type="entry name" value="PxpB"/>
</dbReference>
<dbReference type="GO" id="GO:0016787">
    <property type="term" value="F:hydrolase activity"/>
    <property type="evidence" value="ECO:0007669"/>
    <property type="project" value="UniProtKB-KW"/>
</dbReference>
<dbReference type="Proteomes" id="UP001243717">
    <property type="component" value="Unassembled WGS sequence"/>
</dbReference>
<dbReference type="InterPro" id="IPR003833">
    <property type="entry name" value="CT_C_D"/>
</dbReference>
<comment type="caution">
    <text evidence="5">The sequence shown here is derived from an EMBL/GenBank/DDBJ whole genome shotgun (WGS) entry which is preliminary data.</text>
</comment>
<reference evidence="5 6" key="1">
    <citation type="submission" date="2023-04" db="EMBL/GenBank/DDBJ databases">
        <title>A novel bacteria isolated from coastal sediment.</title>
        <authorList>
            <person name="Liu X.-J."/>
            <person name="Du Z.-J."/>
        </authorList>
    </citation>
    <scope>NUCLEOTIDE SEQUENCE [LARGE SCALE GENOMIC DNA]</scope>
    <source>
        <strain evidence="5 6">SDUM461004</strain>
    </source>
</reference>
<accession>A0ABU1AI25</accession>
<protein>
    <submittedName>
        <fullName evidence="5">Allophanate hydrolase subunit 1</fullName>
    </submittedName>
</protein>
<dbReference type="RefSeq" id="WP_308984320.1">
    <property type="nucleotide sequence ID" value="NZ_JARXIC010000006.1"/>
</dbReference>
<dbReference type="Gene3D" id="2.40.100.10">
    <property type="entry name" value="Cyclophilin-like"/>
    <property type="match status" value="1"/>
</dbReference>
<keyword evidence="6" id="KW-1185">Reference proteome</keyword>
<evidence type="ECO:0000313" key="6">
    <source>
        <dbReference type="Proteomes" id="UP001243717"/>
    </source>
</evidence>
<evidence type="ECO:0000256" key="3">
    <source>
        <dbReference type="ARBA" id="ARBA00022840"/>
    </source>
</evidence>
<sequence length="217" mass="23713">MIVQPYGDRGVLLASLNAQQRSCLLHSLTRHLPEHCQEYVVGYDSLLLIGICVDSAQVWAEHCLAKHLSAAEGAPSLPPGARSYTVPVDYNGEDLEAIADACRLTVAEVVELHCQSIYSVHMLGFSPGFPYLQGLDPRLHLDRRRSPRNRIEPGSVAIGGPHAGIYTVASPGGWHILGHTDFQLFDLATARAVRPCAREVFSLSPGDQVRFQPKGRL</sequence>
<feature type="domain" description="Carboxyltransferase" evidence="4">
    <location>
        <begin position="1"/>
        <end position="195"/>
    </location>
</feature>
<dbReference type="SMART" id="SM00796">
    <property type="entry name" value="AHS1"/>
    <property type="match status" value="1"/>
</dbReference>
<evidence type="ECO:0000256" key="2">
    <source>
        <dbReference type="ARBA" id="ARBA00022801"/>
    </source>
</evidence>
<dbReference type="EMBL" id="JARXIC010000006">
    <property type="protein sequence ID" value="MDQ8193833.1"/>
    <property type="molecule type" value="Genomic_DNA"/>
</dbReference>
<keyword evidence="2 5" id="KW-0378">Hydrolase</keyword>
<dbReference type="Pfam" id="PF02682">
    <property type="entry name" value="CT_C_D"/>
    <property type="match status" value="1"/>
</dbReference>
<dbReference type="PANTHER" id="PTHR34698:SF2">
    <property type="entry name" value="5-OXOPROLINASE SUBUNIT B"/>
    <property type="match status" value="1"/>
</dbReference>
<keyword evidence="3" id="KW-0067">ATP-binding</keyword>
<evidence type="ECO:0000259" key="4">
    <source>
        <dbReference type="SMART" id="SM00796"/>
    </source>
</evidence>
<dbReference type="InterPro" id="IPR029000">
    <property type="entry name" value="Cyclophilin-like_dom_sf"/>
</dbReference>
<proteinExistence type="predicted"/>
<name>A0ABU1AI25_9BACT</name>